<dbReference type="EMBL" id="JAQBIE010000024">
    <property type="protein sequence ID" value="MDB6178962.1"/>
    <property type="molecule type" value="Genomic_DNA"/>
</dbReference>
<accession>A0ABT4ZI31</accession>
<organism evidence="1 2">
    <name type="scientific">Paracoccus onchidii</name>
    <dbReference type="NCBI Taxonomy" id="3017813"/>
    <lineage>
        <taxon>Bacteria</taxon>
        <taxon>Pseudomonadati</taxon>
        <taxon>Pseudomonadota</taxon>
        <taxon>Alphaproteobacteria</taxon>
        <taxon>Rhodobacterales</taxon>
        <taxon>Paracoccaceae</taxon>
        <taxon>Paracoccus</taxon>
    </lineage>
</organism>
<gene>
    <name evidence="1" type="ORF">PAF17_15835</name>
</gene>
<comment type="caution">
    <text evidence="1">The sequence shown here is derived from an EMBL/GenBank/DDBJ whole genome shotgun (WGS) entry which is preliminary data.</text>
</comment>
<protein>
    <submittedName>
        <fullName evidence="1">Uncharacterized protein</fullName>
    </submittedName>
</protein>
<name>A0ABT4ZI31_9RHOB</name>
<keyword evidence="2" id="KW-1185">Reference proteome</keyword>
<dbReference type="RefSeq" id="WP_271890078.1">
    <property type="nucleotide sequence ID" value="NZ_JAQBIE010000024.1"/>
</dbReference>
<evidence type="ECO:0000313" key="2">
    <source>
        <dbReference type="Proteomes" id="UP001165641"/>
    </source>
</evidence>
<evidence type="ECO:0000313" key="1">
    <source>
        <dbReference type="EMBL" id="MDB6178962.1"/>
    </source>
</evidence>
<sequence length="42" mass="4770">MERKNEVIVDLPRAKAAFQQRDILALLQKPLDAEAQAHVEGR</sequence>
<proteinExistence type="predicted"/>
<dbReference type="Proteomes" id="UP001165641">
    <property type="component" value="Unassembled WGS sequence"/>
</dbReference>
<reference evidence="1" key="1">
    <citation type="submission" date="2022-12" db="EMBL/GenBank/DDBJ databases">
        <title>Paracoccus onchidii sp. nov., isolated from a marine invertebrate from the South China Sea.</title>
        <authorList>
            <person name="Xu S."/>
            <person name="Liu Z."/>
            <person name="Xu Y."/>
        </authorList>
    </citation>
    <scope>NUCLEOTIDE SEQUENCE</scope>
    <source>
        <strain evidence="1">Z330</strain>
    </source>
</reference>